<evidence type="ECO:0000256" key="1">
    <source>
        <dbReference type="SAM" id="MobiDB-lite"/>
    </source>
</evidence>
<dbReference type="GO" id="GO:0009116">
    <property type="term" value="P:nucleoside metabolic process"/>
    <property type="evidence" value="ECO:0007669"/>
    <property type="project" value="InterPro"/>
</dbReference>
<dbReference type="InterPro" id="IPR035994">
    <property type="entry name" value="Nucleoside_phosphorylase_sf"/>
</dbReference>
<feature type="domain" description="C2H2-type" evidence="2">
    <location>
        <begin position="334"/>
        <end position="360"/>
    </location>
</feature>
<dbReference type="GO" id="GO:0003824">
    <property type="term" value="F:catalytic activity"/>
    <property type="evidence" value="ECO:0007669"/>
    <property type="project" value="InterPro"/>
</dbReference>
<feature type="region of interest" description="Disordered" evidence="1">
    <location>
        <begin position="467"/>
        <end position="492"/>
    </location>
</feature>
<dbReference type="InterPro" id="IPR013083">
    <property type="entry name" value="Znf_RING/FYVE/PHD"/>
</dbReference>
<evidence type="ECO:0000259" key="2">
    <source>
        <dbReference type="SMART" id="SM00355"/>
    </source>
</evidence>
<dbReference type="InterPro" id="IPR013087">
    <property type="entry name" value="Znf_C2H2_type"/>
</dbReference>
<keyword evidence="4" id="KW-1185">Reference proteome</keyword>
<dbReference type="InterPro" id="IPR058925">
    <property type="entry name" value="zf-C2H2_AcuF"/>
</dbReference>
<name>A0A8H3F471_9LECA</name>
<feature type="domain" description="C2H2-type" evidence="2">
    <location>
        <begin position="414"/>
        <end position="453"/>
    </location>
</feature>
<dbReference type="Pfam" id="PF26082">
    <property type="entry name" value="zf-C2H2_AcuF"/>
    <property type="match status" value="1"/>
</dbReference>
<accession>A0A8H3F471</accession>
<proteinExistence type="predicted"/>
<dbReference type="SUPFAM" id="SSF53167">
    <property type="entry name" value="Purine and uridine phosphorylases"/>
    <property type="match status" value="1"/>
</dbReference>
<protein>
    <recommendedName>
        <fullName evidence="2">C2H2-type domain-containing protein</fullName>
    </recommendedName>
</protein>
<dbReference type="Gene3D" id="3.40.50.1580">
    <property type="entry name" value="Nucleoside phosphorylase domain"/>
    <property type="match status" value="1"/>
</dbReference>
<sequence length="1108" mass="126377">MNHSTSSLYTKCEGLFDILAKAVSQQLLRASLTNAKVQDEFDRFKIWGGNLGARHSASAKISLDWRLRNATELRKEIIQLLEEIASALEDLYEIISGTREDQITIIDAENDEDGQNLTISEAAELFGIVSDSIAGLFRLSLIIQKATPRDRFLKALTNVQEPLDPIYDMQHVGAKFPKLDCKENAWLQQKLATAITQRRQFFRYSRDHQERKSKPKTGLPSAEQSRTVRSGQIQADMLSQMHPESLGQTQASTLVLDRLDIARFNAYEADDGLSQTSFATSVDENNDHNKLRVPRLEDISGKSREFECPYCCVIIAPRNQKQWKKHVFEDLRPYICTSEDCDTKLFTDRRTWFDHELSKHRCLYKCLFCQSTTLHSEKELRKHVSTCHSEIAASTTSEKLFEAAKEVPQRFAAAECPFCDEWSYSLRIINPHISSDDIAFVTPQQFRHHLAAHMEQLALFALPRHHEDDSNERSTGVVAGSNHSSTDSAAEKLQGQSLDRPYALIHEDYTVALISCSDLFEEFAIKILDEQHPNLPVSSSDPNRYGLGQIGPHNVVLVVLGGNTGDEMSSSMSTLLQTFSKLRCGFSIDTGSGIPDDPKEDPRLDLHLGDVVVYHQSLRSPGSYTLPLAVRYALKTIPTQIEDEGRRIQLFLDSILADHPVLEAGYCYPGAYYDELFISSSAKDEHDQTLQGNKEPVLLYNVRQISPGTKMYPPCYNCRKIQLECIMMDDGCIQCEKNSTACKWLYIRKDLVARKIRVDPYVPSVHFSRVVGMNKLTADTEIRDKLRRDDGVLCIGKDPVDLSAKLPCLIVRGIVDYGLNYPCFTTMDWQAYAVGVATAYALHVLDWIQEPLDHKDLDWIVQKEKISHLYQSGHSILEIRDWMGKTCGFDATPYQYQRKIAAWKLAKHNTAENRYINRQDQLAKSALHEKEVMDYRLEFFVKCVCLNSEADRAMWDCGGCQTWQHEECYYEPEDIPSDNDTHYCIDCEPRFIDVARAIAIQTQRENKEPSSSAAPRRTSDDLRLQRKKDHEEIVRSMEKDLDLTRKEDQEGLVKTNEEDLKDEEALQARSQIGVEVMQEEKKKTGKEHRRQTFAMQEYLEGLDAKVDV</sequence>
<evidence type="ECO:0000313" key="3">
    <source>
        <dbReference type="EMBL" id="CAF9916724.1"/>
    </source>
</evidence>
<evidence type="ECO:0000313" key="4">
    <source>
        <dbReference type="Proteomes" id="UP000664169"/>
    </source>
</evidence>
<feature type="compositionally biased region" description="Basic and acidic residues" evidence="1">
    <location>
        <begin position="1017"/>
        <end position="1031"/>
    </location>
</feature>
<reference evidence="3" key="1">
    <citation type="submission" date="2021-03" db="EMBL/GenBank/DDBJ databases">
        <authorList>
            <person name="Tagirdzhanova G."/>
        </authorList>
    </citation>
    <scope>NUCLEOTIDE SEQUENCE</scope>
</reference>
<feature type="domain" description="C2H2-type" evidence="2">
    <location>
        <begin position="364"/>
        <end position="388"/>
    </location>
</feature>
<dbReference type="PANTHER" id="PTHR35391:SF7">
    <property type="entry name" value="C2H2-TYPE DOMAIN-CONTAINING PROTEIN"/>
    <property type="match status" value="1"/>
</dbReference>
<dbReference type="Proteomes" id="UP000664169">
    <property type="component" value="Unassembled WGS sequence"/>
</dbReference>
<comment type="caution">
    <text evidence="3">The sequence shown here is derived from an EMBL/GenBank/DDBJ whole genome shotgun (WGS) entry which is preliminary data.</text>
</comment>
<dbReference type="AlphaFoldDB" id="A0A8H3F471"/>
<dbReference type="InterPro" id="IPR011011">
    <property type="entry name" value="Znf_FYVE_PHD"/>
</dbReference>
<dbReference type="Pfam" id="PF14420">
    <property type="entry name" value="Clr5"/>
    <property type="match status" value="1"/>
</dbReference>
<dbReference type="SMART" id="SM00355">
    <property type="entry name" value="ZnF_C2H2"/>
    <property type="match status" value="3"/>
</dbReference>
<dbReference type="Gene3D" id="3.30.40.10">
    <property type="entry name" value="Zinc/RING finger domain, C3HC4 (zinc finger)"/>
    <property type="match status" value="1"/>
</dbReference>
<dbReference type="SUPFAM" id="SSF57903">
    <property type="entry name" value="FYVE/PHD zinc finger"/>
    <property type="match status" value="1"/>
</dbReference>
<dbReference type="InterPro" id="IPR025676">
    <property type="entry name" value="Clr5_dom"/>
</dbReference>
<dbReference type="OrthoDB" id="6133115at2759"/>
<dbReference type="EMBL" id="CAJPDQ010000011">
    <property type="protein sequence ID" value="CAF9916724.1"/>
    <property type="molecule type" value="Genomic_DNA"/>
</dbReference>
<organism evidence="3 4">
    <name type="scientific">Gomphillus americanus</name>
    <dbReference type="NCBI Taxonomy" id="1940652"/>
    <lineage>
        <taxon>Eukaryota</taxon>
        <taxon>Fungi</taxon>
        <taxon>Dikarya</taxon>
        <taxon>Ascomycota</taxon>
        <taxon>Pezizomycotina</taxon>
        <taxon>Lecanoromycetes</taxon>
        <taxon>OSLEUM clade</taxon>
        <taxon>Ostropomycetidae</taxon>
        <taxon>Ostropales</taxon>
        <taxon>Graphidaceae</taxon>
        <taxon>Gomphilloideae</taxon>
        <taxon>Gomphillus</taxon>
    </lineage>
</organism>
<feature type="region of interest" description="Disordered" evidence="1">
    <location>
        <begin position="204"/>
        <end position="229"/>
    </location>
</feature>
<dbReference type="PANTHER" id="PTHR35391">
    <property type="entry name" value="C2H2-TYPE DOMAIN-CONTAINING PROTEIN-RELATED"/>
    <property type="match status" value="1"/>
</dbReference>
<gene>
    <name evidence="3" type="ORF">GOMPHAMPRED_001087</name>
</gene>
<feature type="region of interest" description="Disordered" evidence="1">
    <location>
        <begin position="1002"/>
        <end position="1031"/>
    </location>
</feature>